<dbReference type="RefSeq" id="WP_179814062.1">
    <property type="nucleotide sequence ID" value="NZ_JACBZD010000001.1"/>
</dbReference>
<dbReference type="Gene3D" id="3.40.50.720">
    <property type="entry name" value="NAD(P)-binding Rossmann-like Domain"/>
    <property type="match status" value="1"/>
</dbReference>
<dbReference type="EMBL" id="JACBZD010000001">
    <property type="protein sequence ID" value="NYI05302.1"/>
    <property type="molecule type" value="Genomic_DNA"/>
</dbReference>
<dbReference type="Proteomes" id="UP000567795">
    <property type="component" value="Unassembled WGS sequence"/>
</dbReference>
<dbReference type="Pfam" id="PF00106">
    <property type="entry name" value="adh_short"/>
    <property type="match status" value="1"/>
</dbReference>
<dbReference type="PRINTS" id="PR00081">
    <property type="entry name" value="GDHRDH"/>
</dbReference>
<dbReference type="PANTHER" id="PTHR44196">
    <property type="entry name" value="DEHYDROGENASE/REDUCTASE SDR FAMILY MEMBER 7B"/>
    <property type="match status" value="1"/>
</dbReference>
<dbReference type="InterPro" id="IPR002347">
    <property type="entry name" value="SDR_fam"/>
</dbReference>
<protein>
    <submittedName>
        <fullName evidence="4">Uncharacterized protein</fullName>
    </submittedName>
</protein>
<dbReference type="InterPro" id="IPR036291">
    <property type="entry name" value="NAD(P)-bd_dom_sf"/>
</dbReference>
<dbReference type="GO" id="GO:0016020">
    <property type="term" value="C:membrane"/>
    <property type="evidence" value="ECO:0007669"/>
    <property type="project" value="TreeGrafter"/>
</dbReference>
<sequence>MDQHRDTGTAVTAPATDHDSEPGTDRSPATGHATASATDPDTLRGRVALVTGAGTGIGRATARALAADGARVVALGRRPEPLAECAEADPDAIRPLVADVTAPGAPERIVGDVLRDHDRLDVLVNNAAVVRGGELETLWRGRRARPSGRCATTSGRG</sequence>
<feature type="region of interest" description="Disordered" evidence="3">
    <location>
        <begin position="1"/>
        <end position="43"/>
    </location>
</feature>
<keyword evidence="5" id="KW-1185">Reference proteome</keyword>
<gene>
    <name evidence="4" type="ORF">FHU37_002245</name>
</gene>
<evidence type="ECO:0000256" key="1">
    <source>
        <dbReference type="ARBA" id="ARBA00006484"/>
    </source>
</evidence>
<name>A0A853A478_9ACTN</name>
<organism evidence="4 5">
    <name type="scientific">Allostreptomyces psammosilenae</name>
    <dbReference type="NCBI Taxonomy" id="1892865"/>
    <lineage>
        <taxon>Bacteria</taxon>
        <taxon>Bacillati</taxon>
        <taxon>Actinomycetota</taxon>
        <taxon>Actinomycetes</taxon>
        <taxon>Kitasatosporales</taxon>
        <taxon>Streptomycetaceae</taxon>
        <taxon>Allostreptomyces</taxon>
    </lineage>
</organism>
<evidence type="ECO:0000256" key="3">
    <source>
        <dbReference type="SAM" id="MobiDB-lite"/>
    </source>
</evidence>
<comment type="caution">
    <text evidence="4">The sequence shown here is derived from an EMBL/GenBank/DDBJ whole genome shotgun (WGS) entry which is preliminary data.</text>
</comment>
<accession>A0A853A478</accession>
<keyword evidence="2" id="KW-0560">Oxidoreductase</keyword>
<reference evidence="4 5" key="1">
    <citation type="submission" date="2020-07" db="EMBL/GenBank/DDBJ databases">
        <title>Sequencing the genomes of 1000 actinobacteria strains.</title>
        <authorList>
            <person name="Klenk H.-P."/>
        </authorList>
    </citation>
    <scope>NUCLEOTIDE SEQUENCE [LARGE SCALE GENOMIC DNA]</scope>
    <source>
        <strain evidence="4 5">DSM 42178</strain>
    </source>
</reference>
<dbReference type="AlphaFoldDB" id="A0A853A478"/>
<comment type="similarity">
    <text evidence="1">Belongs to the short-chain dehydrogenases/reductases (SDR) family.</text>
</comment>
<dbReference type="PANTHER" id="PTHR44196:SF1">
    <property type="entry name" value="DEHYDROGENASE_REDUCTASE SDR FAMILY MEMBER 7B"/>
    <property type="match status" value="1"/>
</dbReference>
<proteinExistence type="inferred from homology"/>
<dbReference type="GO" id="GO:0016491">
    <property type="term" value="F:oxidoreductase activity"/>
    <property type="evidence" value="ECO:0007669"/>
    <property type="project" value="UniProtKB-KW"/>
</dbReference>
<evidence type="ECO:0000256" key="2">
    <source>
        <dbReference type="ARBA" id="ARBA00023002"/>
    </source>
</evidence>
<evidence type="ECO:0000313" key="5">
    <source>
        <dbReference type="Proteomes" id="UP000567795"/>
    </source>
</evidence>
<evidence type="ECO:0000313" key="4">
    <source>
        <dbReference type="EMBL" id="NYI05302.1"/>
    </source>
</evidence>
<dbReference type="SUPFAM" id="SSF51735">
    <property type="entry name" value="NAD(P)-binding Rossmann-fold domains"/>
    <property type="match status" value="1"/>
</dbReference>